<comment type="similarity">
    <text evidence="2 9">Belongs to the UDP-glucose/GDP-mannose dehydrogenase family.</text>
</comment>
<comment type="function">
    <text evidence="8">Catalyzes the conversion of UDP-glucose into UDP-glucuronate, one of the precursors of teichuronic acid.</text>
</comment>
<dbReference type="InterPro" id="IPR001732">
    <property type="entry name" value="UDP-Glc/GDP-Man_DH_N"/>
</dbReference>
<dbReference type="Pfam" id="PF00984">
    <property type="entry name" value="UDPG_MGDP_dh"/>
    <property type="match status" value="1"/>
</dbReference>
<comment type="pathway">
    <text evidence="1">Nucleotide-sugar biosynthesis; UDP-alpha-D-glucuronate biosynthesis; UDP-alpha-D-glucuronate from UDP-alpha-D-glucose: step 1/1.</text>
</comment>
<dbReference type="InterPro" id="IPR008927">
    <property type="entry name" value="6-PGluconate_DH-like_C_sf"/>
</dbReference>
<dbReference type="Pfam" id="PF03721">
    <property type="entry name" value="UDPG_MGDP_dh_N"/>
    <property type="match status" value="1"/>
</dbReference>
<dbReference type="Gene3D" id="3.40.50.720">
    <property type="entry name" value="NAD(P)-binding Rossmann-like Domain"/>
    <property type="match status" value="2"/>
</dbReference>
<dbReference type="GO" id="GO:0006065">
    <property type="term" value="P:UDP-glucuronate biosynthetic process"/>
    <property type="evidence" value="ECO:0007669"/>
    <property type="project" value="UniProtKB-UniPathway"/>
</dbReference>
<dbReference type="InterPro" id="IPR014026">
    <property type="entry name" value="UDP-Glc/GDP-Man_DH_dimer"/>
</dbReference>
<keyword evidence="5 9" id="KW-0560">Oxidoreductase</keyword>
<evidence type="ECO:0000256" key="11">
    <source>
        <dbReference type="PIRSR" id="PIRSR500134-2"/>
    </source>
</evidence>
<reference evidence="14 15" key="1">
    <citation type="submission" date="2020-08" db="EMBL/GenBank/DDBJ databases">
        <authorList>
            <person name="Xu S."/>
            <person name="Li A."/>
        </authorList>
    </citation>
    <scope>NUCLEOTIDE SEQUENCE [LARGE SCALE GENOMIC DNA]</scope>
    <source>
        <strain evidence="14 15">119BY6-57</strain>
    </source>
</reference>
<feature type="domain" description="UDP-glucose/GDP-mannose dehydrogenase C-terminal" evidence="13">
    <location>
        <begin position="320"/>
        <end position="424"/>
    </location>
</feature>
<dbReference type="SUPFAM" id="SSF51735">
    <property type="entry name" value="NAD(P)-binding Rossmann-fold domains"/>
    <property type="match status" value="1"/>
</dbReference>
<dbReference type="InterPro" id="IPR036220">
    <property type="entry name" value="UDP-Glc/GDP-Man_DH_C_sf"/>
</dbReference>
<dbReference type="PANTHER" id="PTHR43750">
    <property type="entry name" value="UDP-GLUCOSE 6-DEHYDROGENASE TUAD"/>
    <property type="match status" value="1"/>
</dbReference>
<dbReference type="Pfam" id="PF03720">
    <property type="entry name" value="UDPG_MGDP_dh_C"/>
    <property type="match status" value="1"/>
</dbReference>
<evidence type="ECO:0000256" key="2">
    <source>
        <dbReference type="ARBA" id="ARBA00006601"/>
    </source>
</evidence>
<dbReference type="InterPro" id="IPR014027">
    <property type="entry name" value="UDP-Glc/GDP-Man_DH_C"/>
</dbReference>
<dbReference type="SMART" id="SM00984">
    <property type="entry name" value="UDPG_MGDP_dh_C"/>
    <property type="match status" value="1"/>
</dbReference>
<feature type="binding site" evidence="12">
    <location>
        <position position="334"/>
    </location>
    <ligand>
        <name>NAD(+)</name>
        <dbReference type="ChEBI" id="CHEBI:57540"/>
    </ligand>
</feature>
<dbReference type="FunFam" id="1.20.5.100:FF:000001">
    <property type="entry name" value="UDP-glucose 6-dehydrogenase"/>
    <property type="match status" value="1"/>
</dbReference>
<feature type="binding site" evidence="12">
    <location>
        <position position="86"/>
    </location>
    <ligand>
        <name>NAD(+)</name>
        <dbReference type="ChEBI" id="CHEBI:57540"/>
    </ligand>
</feature>
<keyword evidence="6 9" id="KW-0520">NAD</keyword>
<evidence type="ECO:0000256" key="1">
    <source>
        <dbReference type="ARBA" id="ARBA00004701"/>
    </source>
</evidence>
<evidence type="ECO:0000313" key="14">
    <source>
        <dbReference type="EMBL" id="MBB1059375.1"/>
    </source>
</evidence>
<evidence type="ECO:0000256" key="3">
    <source>
        <dbReference type="ARBA" id="ARBA00012954"/>
    </source>
</evidence>
<proteinExistence type="inferred from homology"/>
<evidence type="ECO:0000313" key="15">
    <source>
        <dbReference type="Proteomes" id="UP000523196"/>
    </source>
</evidence>
<feature type="binding site" evidence="12">
    <location>
        <position position="121"/>
    </location>
    <ligand>
        <name>NAD(+)</name>
        <dbReference type="ChEBI" id="CHEBI:57540"/>
    </ligand>
</feature>
<feature type="active site" description="Nucleophile" evidence="10">
    <location>
        <position position="266"/>
    </location>
</feature>
<dbReference type="GO" id="GO:0000271">
    <property type="term" value="P:polysaccharide biosynthetic process"/>
    <property type="evidence" value="ECO:0007669"/>
    <property type="project" value="InterPro"/>
</dbReference>
<comment type="caution">
    <text evidence="14">The sequence shown here is derived from an EMBL/GenBank/DDBJ whole genome shotgun (WGS) entry which is preliminary data.</text>
</comment>
<keyword evidence="15" id="KW-1185">Reference proteome</keyword>
<feature type="binding site" evidence="11">
    <location>
        <begin position="155"/>
        <end position="158"/>
    </location>
    <ligand>
        <name>substrate</name>
    </ligand>
</feature>
<evidence type="ECO:0000256" key="9">
    <source>
        <dbReference type="PIRNR" id="PIRNR000124"/>
    </source>
</evidence>
<dbReference type="GO" id="GO:0003979">
    <property type="term" value="F:UDP-glucose 6-dehydrogenase activity"/>
    <property type="evidence" value="ECO:0007669"/>
    <property type="project" value="UniProtKB-EC"/>
</dbReference>
<dbReference type="UniPathway" id="UPA00038">
    <property type="reaction ID" value="UER00491"/>
</dbReference>
<dbReference type="SUPFAM" id="SSF48179">
    <property type="entry name" value="6-phosphogluconate dehydrogenase C-terminal domain-like"/>
    <property type="match status" value="1"/>
</dbReference>
<dbReference type="PIRSF" id="PIRSF500134">
    <property type="entry name" value="UDPglc_DH_bac"/>
    <property type="match status" value="1"/>
</dbReference>
<protein>
    <recommendedName>
        <fullName evidence="4 9">UDP-glucose 6-dehydrogenase</fullName>
        <ecNumber evidence="3 9">1.1.1.22</ecNumber>
    </recommendedName>
</protein>
<dbReference type="Gene3D" id="1.20.5.100">
    <property type="entry name" value="Cytochrome c1, transmembrane anchor, C-terminal"/>
    <property type="match status" value="1"/>
</dbReference>
<feature type="binding site" evidence="11">
    <location>
        <position position="327"/>
    </location>
    <ligand>
        <name>substrate</name>
    </ligand>
</feature>
<accession>A0A7W3TJA5</accession>
<dbReference type="EMBL" id="JACHTF010000002">
    <property type="protein sequence ID" value="MBB1059375.1"/>
    <property type="molecule type" value="Genomic_DNA"/>
</dbReference>
<feature type="binding site" evidence="11">
    <location>
        <position position="263"/>
    </location>
    <ligand>
        <name>substrate</name>
    </ligand>
</feature>
<evidence type="ECO:0000256" key="5">
    <source>
        <dbReference type="ARBA" id="ARBA00023002"/>
    </source>
</evidence>
<organism evidence="14 15">
    <name type="scientific">Marilutibacter spongiae</name>
    <dbReference type="NCBI Taxonomy" id="2025720"/>
    <lineage>
        <taxon>Bacteria</taxon>
        <taxon>Pseudomonadati</taxon>
        <taxon>Pseudomonadota</taxon>
        <taxon>Gammaproteobacteria</taxon>
        <taxon>Lysobacterales</taxon>
        <taxon>Lysobacteraceae</taxon>
        <taxon>Marilutibacter</taxon>
    </lineage>
</organism>
<dbReference type="RefSeq" id="WP_182685024.1">
    <property type="nucleotide sequence ID" value="NZ_JACHTF010000002.1"/>
</dbReference>
<evidence type="ECO:0000256" key="8">
    <source>
        <dbReference type="ARBA" id="ARBA00053241"/>
    </source>
</evidence>
<feature type="binding site" evidence="12">
    <location>
        <position position="158"/>
    </location>
    <ligand>
        <name>NAD(+)</name>
        <dbReference type="ChEBI" id="CHEBI:57540"/>
    </ligand>
</feature>
<sequence length="445" mass="48615">MRVTIFGTGYVGLVTGTCLADVGHDVVCVDIDEVKVEGLNRGVVPIFEPGLEPMVKANHAAGRLRFTTDAEAAIAHGDILFIAVGTPPDEDGSADLRYVLEVARTIGRHLSRPAVVVDKSTVPVGTADKVRATIAAELEARGVDVDFSVASNPEFLKEGDAVNDCMRPDRIVIGATDMAAVEKLKRLYAPFNRNHERIVVMDVRSAELTKYAANAMLATKISFMNEIANIAERVGADVEMVRQGIGSDPRIGWHFIYPGAGYGGSCFPKDVQALARTAQQHGMDPRLLNAVESVNEHQKKHLFELIERHYGGKLKGKTFAVWGLAFKPNTDDMREASSRRLLQQLWDAGAQVRAYDPEARHEAQRIFGERDDLVLCESANGALVGADALVVVTEWKPFRSPDFPRIRQAVADAVIFDGRNLYHPDEVEAAGIAYYGIGRGRSVAR</sequence>
<name>A0A7W3TJA5_9GAMM</name>
<gene>
    <name evidence="14" type="ORF">H4F98_02175</name>
</gene>
<dbReference type="AlphaFoldDB" id="A0A7W3TJA5"/>
<dbReference type="GO" id="GO:0051287">
    <property type="term" value="F:NAD binding"/>
    <property type="evidence" value="ECO:0007669"/>
    <property type="project" value="InterPro"/>
</dbReference>
<dbReference type="NCBIfam" id="TIGR03026">
    <property type="entry name" value="NDP-sugDHase"/>
    <property type="match status" value="1"/>
</dbReference>
<evidence type="ECO:0000256" key="6">
    <source>
        <dbReference type="ARBA" id="ARBA00023027"/>
    </source>
</evidence>
<feature type="binding site" evidence="11">
    <location>
        <begin position="255"/>
        <end position="259"/>
    </location>
    <ligand>
        <name>substrate</name>
    </ligand>
</feature>
<feature type="binding site" evidence="11">
    <location>
        <position position="210"/>
    </location>
    <ligand>
        <name>substrate</name>
    </ligand>
</feature>
<feature type="binding site" evidence="12">
    <location>
        <position position="35"/>
    </location>
    <ligand>
        <name>NAD(+)</name>
        <dbReference type="ChEBI" id="CHEBI:57540"/>
    </ligand>
</feature>
<evidence type="ECO:0000256" key="7">
    <source>
        <dbReference type="ARBA" id="ARBA00047473"/>
    </source>
</evidence>
<evidence type="ECO:0000256" key="4">
    <source>
        <dbReference type="ARBA" id="ARBA00015132"/>
    </source>
</evidence>
<dbReference type="EC" id="1.1.1.22" evidence="3 9"/>
<dbReference type="PANTHER" id="PTHR43750:SF3">
    <property type="entry name" value="UDP-GLUCOSE 6-DEHYDROGENASE TUAD"/>
    <property type="match status" value="1"/>
</dbReference>
<dbReference type="InterPro" id="IPR036291">
    <property type="entry name" value="NAD(P)-bd_dom_sf"/>
</dbReference>
<dbReference type="Proteomes" id="UP000523196">
    <property type="component" value="Unassembled WGS sequence"/>
</dbReference>
<evidence type="ECO:0000256" key="12">
    <source>
        <dbReference type="PIRSR" id="PIRSR500134-3"/>
    </source>
</evidence>
<dbReference type="InterPro" id="IPR017476">
    <property type="entry name" value="UDP-Glc/GDP-Man"/>
</dbReference>
<evidence type="ECO:0000256" key="10">
    <source>
        <dbReference type="PIRSR" id="PIRSR500134-1"/>
    </source>
</evidence>
<dbReference type="SUPFAM" id="SSF52413">
    <property type="entry name" value="UDP-glucose/GDP-mannose dehydrogenase C-terminal domain"/>
    <property type="match status" value="1"/>
</dbReference>
<dbReference type="PIRSF" id="PIRSF000124">
    <property type="entry name" value="UDPglc_GDPman_dh"/>
    <property type="match status" value="1"/>
</dbReference>
<evidence type="ECO:0000259" key="13">
    <source>
        <dbReference type="SMART" id="SM00984"/>
    </source>
</evidence>
<feature type="binding site" evidence="12">
    <location>
        <position position="30"/>
    </location>
    <ligand>
        <name>NAD(+)</name>
        <dbReference type="ChEBI" id="CHEBI:57540"/>
    </ligand>
</feature>
<dbReference type="InterPro" id="IPR028357">
    <property type="entry name" value="UDPglc_DH_bac"/>
</dbReference>
<feature type="binding site" evidence="12">
    <location>
        <position position="269"/>
    </location>
    <ligand>
        <name>NAD(+)</name>
        <dbReference type="ChEBI" id="CHEBI:57540"/>
    </ligand>
</feature>
<comment type="catalytic activity">
    <reaction evidence="7 9">
        <text>UDP-alpha-D-glucose + 2 NAD(+) + H2O = UDP-alpha-D-glucuronate + 2 NADH + 3 H(+)</text>
        <dbReference type="Rhea" id="RHEA:23596"/>
        <dbReference type="ChEBI" id="CHEBI:15377"/>
        <dbReference type="ChEBI" id="CHEBI:15378"/>
        <dbReference type="ChEBI" id="CHEBI:57540"/>
        <dbReference type="ChEBI" id="CHEBI:57945"/>
        <dbReference type="ChEBI" id="CHEBI:58052"/>
        <dbReference type="ChEBI" id="CHEBI:58885"/>
        <dbReference type="EC" id="1.1.1.22"/>
    </reaction>
</comment>